<evidence type="ECO:0000256" key="1">
    <source>
        <dbReference type="ARBA" id="ARBA00023125"/>
    </source>
</evidence>
<proteinExistence type="predicted"/>
<dbReference type="InterPro" id="IPR001647">
    <property type="entry name" value="HTH_TetR"/>
</dbReference>
<gene>
    <name evidence="4" type="ORF">KDI_05710</name>
</gene>
<evidence type="ECO:0000313" key="5">
    <source>
        <dbReference type="Proteomes" id="UP000322530"/>
    </source>
</evidence>
<protein>
    <recommendedName>
        <fullName evidence="3">HTH tetR-type domain-containing protein</fullName>
    </recommendedName>
</protein>
<feature type="DNA-binding region" description="H-T-H motif" evidence="2">
    <location>
        <begin position="11"/>
        <end position="30"/>
    </location>
</feature>
<dbReference type="EMBL" id="BIXY01000005">
    <property type="protein sequence ID" value="GCF07007.1"/>
    <property type="molecule type" value="Genomic_DNA"/>
</dbReference>
<dbReference type="Proteomes" id="UP000322530">
    <property type="component" value="Unassembled WGS sequence"/>
</dbReference>
<reference evidence="4 5" key="1">
    <citation type="submission" date="2019-01" db="EMBL/GenBank/DDBJ databases">
        <title>Draft genome sequence of Dictyobacter sp. Uno17.</title>
        <authorList>
            <person name="Wang C.M."/>
            <person name="Zheng Y."/>
            <person name="Sakai Y."/>
            <person name="Abe K."/>
            <person name="Yokota A."/>
            <person name="Yabe S."/>
        </authorList>
    </citation>
    <scope>NUCLEOTIDE SEQUENCE [LARGE SCALE GENOMIC DNA]</scope>
    <source>
        <strain evidence="4 5">Uno17</strain>
    </source>
</reference>
<dbReference type="InterPro" id="IPR009057">
    <property type="entry name" value="Homeodomain-like_sf"/>
</dbReference>
<evidence type="ECO:0000256" key="2">
    <source>
        <dbReference type="PROSITE-ProRule" id="PRU00335"/>
    </source>
</evidence>
<keyword evidence="5" id="KW-1185">Reference proteome</keyword>
<dbReference type="Gene3D" id="1.10.357.10">
    <property type="entry name" value="Tetracycline Repressor, domain 2"/>
    <property type="match status" value="1"/>
</dbReference>
<dbReference type="PROSITE" id="PS50977">
    <property type="entry name" value="HTH_TETR_2"/>
    <property type="match status" value="1"/>
</dbReference>
<feature type="domain" description="HTH tetR-type" evidence="3">
    <location>
        <begin position="1"/>
        <end position="45"/>
    </location>
</feature>
<evidence type="ECO:0000259" key="3">
    <source>
        <dbReference type="PROSITE" id="PS50977"/>
    </source>
</evidence>
<dbReference type="GO" id="GO:0003677">
    <property type="term" value="F:DNA binding"/>
    <property type="evidence" value="ECO:0007669"/>
    <property type="project" value="UniProtKB-UniRule"/>
</dbReference>
<organism evidence="4 5">
    <name type="scientific">Dictyobacter arantiisoli</name>
    <dbReference type="NCBI Taxonomy" id="2014874"/>
    <lineage>
        <taxon>Bacteria</taxon>
        <taxon>Bacillati</taxon>
        <taxon>Chloroflexota</taxon>
        <taxon>Ktedonobacteria</taxon>
        <taxon>Ktedonobacterales</taxon>
        <taxon>Dictyobacteraceae</taxon>
        <taxon>Dictyobacter</taxon>
    </lineage>
</organism>
<dbReference type="Pfam" id="PF00440">
    <property type="entry name" value="TetR_N"/>
    <property type="match status" value="1"/>
</dbReference>
<evidence type="ECO:0000313" key="4">
    <source>
        <dbReference type="EMBL" id="GCF07007.1"/>
    </source>
</evidence>
<sequence length="45" mass="5283">MTEERGIEALTAGEIAERAMVSRSAFYRYYQDKYALVEQIFEKDC</sequence>
<accession>A0A5A5T6K8</accession>
<name>A0A5A5T6K8_9CHLR</name>
<dbReference type="SUPFAM" id="SSF46689">
    <property type="entry name" value="Homeodomain-like"/>
    <property type="match status" value="1"/>
</dbReference>
<keyword evidence="1 2" id="KW-0238">DNA-binding</keyword>
<dbReference type="AlphaFoldDB" id="A0A5A5T6K8"/>
<comment type="caution">
    <text evidence="4">The sequence shown here is derived from an EMBL/GenBank/DDBJ whole genome shotgun (WGS) entry which is preliminary data.</text>
</comment>